<dbReference type="InterPro" id="IPR013249">
    <property type="entry name" value="RNA_pol_sigma70_r4_t2"/>
</dbReference>
<evidence type="ECO:0000256" key="1">
    <source>
        <dbReference type="ARBA" id="ARBA00010641"/>
    </source>
</evidence>
<evidence type="ECO:0000256" key="5">
    <source>
        <dbReference type="ARBA" id="ARBA00023163"/>
    </source>
</evidence>
<dbReference type="Gene3D" id="1.10.10.10">
    <property type="entry name" value="Winged helix-like DNA-binding domain superfamily/Winged helix DNA-binding domain"/>
    <property type="match status" value="1"/>
</dbReference>
<sequence>MMTDRDLILRSMLGENQAFEELVVEYQSKVYTLCFRYMGNEEDAYDMAQETFIKAFRSLPSFQGKSRFGTWLYRVATNICLDEIRRRKRRVSTVSMHQQLETEDSEMEKEIADVRPTVEALYEQKELSLYIQTVLDQMKPEHRTVIILRDMMGLSYEEIGEVLNCSTGTVKSRLSRARTIFRNNFIKREHLP</sequence>
<dbReference type="InterPro" id="IPR036388">
    <property type="entry name" value="WH-like_DNA-bd_sf"/>
</dbReference>
<dbReference type="PANTHER" id="PTHR43133">
    <property type="entry name" value="RNA POLYMERASE ECF-TYPE SIGMA FACTO"/>
    <property type="match status" value="1"/>
</dbReference>
<evidence type="ECO:0000259" key="6">
    <source>
        <dbReference type="Pfam" id="PF04542"/>
    </source>
</evidence>
<dbReference type="NCBIfam" id="TIGR02937">
    <property type="entry name" value="sigma70-ECF"/>
    <property type="match status" value="1"/>
</dbReference>
<keyword evidence="2" id="KW-0805">Transcription regulation</keyword>
<evidence type="ECO:0000313" key="8">
    <source>
        <dbReference type="EMBL" id="KUG03883.1"/>
    </source>
</evidence>
<evidence type="ECO:0000259" key="7">
    <source>
        <dbReference type="Pfam" id="PF08281"/>
    </source>
</evidence>
<dbReference type="GO" id="GO:0016987">
    <property type="term" value="F:sigma factor activity"/>
    <property type="evidence" value="ECO:0007669"/>
    <property type="project" value="UniProtKB-KW"/>
</dbReference>
<dbReference type="CDD" id="cd06171">
    <property type="entry name" value="Sigma70_r4"/>
    <property type="match status" value="1"/>
</dbReference>
<dbReference type="SUPFAM" id="SSF88659">
    <property type="entry name" value="Sigma3 and sigma4 domains of RNA polymerase sigma factors"/>
    <property type="match status" value="1"/>
</dbReference>
<protein>
    <submittedName>
        <fullName evidence="8">Rna polymerase sigma factor rpoe</fullName>
    </submittedName>
</protein>
<dbReference type="InterPro" id="IPR039425">
    <property type="entry name" value="RNA_pol_sigma-70-like"/>
</dbReference>
<dbReference type="InterPro" id="IPR013325">
    <property type="entry name" value="RNA_pol_sigma_r2"/>
</dbReference>
<dbReference type="AlphaFoldDB" id="A0A0W8E5H5"/>
<dbReference type="Pfam" id="PF04542">
    <property type="entry name" value="Sigma70_r2"/>
    <property type="match status" value="1"/>
</dbReference>
<feature type="domain" description="RNA polymerase sigma-70 region 2" evidence="6">
    <location>
        <begin position="22"/>
        <end position="90"/>
    </location>
</feature>
<dbReference type="PANTHER" id="PTHR43133:SF8">
    <property type="entry name" value="RNA POLYMERASE SIGMA FACTOR HI_1459-RELATED"/>
    <property type="match status" value="1"/>
</dbReference>
<evidence type="ECO:0000256" key="4">
    <source>
        <dbReference type="ARBA" id="ARBA00023125"/>
    </source>
</evidence>
<dbReference type="GO" id="GO:0006352">
    <property type="term" value="P:DNA-templated transcription initiation"/>
    <property type="evidence" value="ECO:0007669"/>
    <property type="project" value="InterPro"/>
</dbReference>
<dbReference type="InterPro" id="IPR007627">
    <property type="entry name" value="RNA_pol_sigma70_r2"/>
</dbReference>
<dbReference type="InterPro" id="IPR014284">
    <property type="entry name" value="RNA_pol_sigma-70_dom"/>
</dbReference>
<evidence type="ECO:0000256" key="2">
    <source>
        <dbReference type="ARBA" id="ARBA00023015"/>
    </source>
</evidence>
<comment type="similarity">
    <text evidence="1">Belongs to the sigma-70 factor family. ECF subfamily.</text>
</comment>
<proteinExistence type="inferred from homology"/>
<reference evidence="8" key="1">
    <citation type="journal article" date="2015" name="Proc. Natl. Acad. Sci. U.S.A.">
        <title>Networks of energetic and metabolic interactions define dynamics in microbial communities.</title>
        <authorList>
            <person name="Embree M."/>
            <person name="Liu J.K."/>
            <person name="Al-Bassam M.M."/>
            <person name="Zengler K."/>
        </authorList>
    </citation>
    <scope>NUCLEOTIDE SEQUENCE</scope>
</reference>
<gene>
    <name evidence="8" type="ORF">ASZ90_018663</name>
</gene>
<comment type="caution">
    <text evidence="8">The sequence shown here is derived from an EMBL/GenBank/DDBJ whole genome shotgun (WGS) entry which is preliminary data.</text>
</comment>
<dbReference type="GO" id="GO:0003677">
    <property type="term" value="F:DNA binding"/>
    <property type="evidence" value="ECO:0007669"/>
    <property type="project" value="UniProtKB-KW"/>
</dbReference>
<dbReference type="InterPro" id="IPR013324">
    <property type="entry name" value="RNA_pol_sigma_r3/r4-like"/>
</dbReference>
<name>A0A0W8E5H5_9ZZZZ</name>
<dbReference type="EMBL" id="LNQE01001865">
    <property type="protein sequence ID" value="KUG03883.1"/>
    <property type="molecule type" value="Genomic_DNA"/>
</dbReference>
<evidence type="ECO:0000256" key="3">
    <source>
        <dbReference type="ARBA" id="ARBA00023082"/>
    </source>
</evidence>
<keyword evidence="5" id="KW-0804">Transcription</keyword>
<keyword evidence="4" id="KW-0238">DNA-binding</keyword>
<keyword evidence="3" id="KW-0731">Sigma factor</keyword>
<dbReference type="SUPFAM" id="SSF88946">
    <property type="entry name" value="Sigma2 domain of RNA polymerase sigma factors"/>
    <property type="match status" value="1"/>
</dbReference>
<accession>A0A0W8E5H5</accession>
<dbReference type="Pfam" id="PF08281">
    <property type="entry name" value="Sigma70_r4_2"/>
    <property type="match status" value="1"/>
</dbReference>
<dbReference type="Gene3D" id="1.10.1740.10">
    <property type="match status" value="1"/>
</dbReference>
<feature type="domain" description="RNA polymerase sigma factor 70 region 4 type 2" evidence="7">
    <location>
        <begin position="129"/>
        <end position="178"/>
    </location>
</feature>
<organism evidence="8">
    <name type="scientific">hydrocarbon metagenome</name>
    <dbReference type="NCBI Taxonomy" id="938273"/>
    <lineage>
        <taxon>unclassified sequences</taxon>
        <taxon>metagenomes</taxon>
        <taxon>ecological metagenomes</taxon>
    </lineage>
</organism>